<dbReference type="RefSeq" id="WP_263002412.1">
    <property type="nucleotide sequence ID" value="NZ_JAOTEM010000001.1"/>
</dbReference>
<keyword evidence="3" id="KW-1185">Reference proteome</keyword>
<feature type="signal peptide" evidence="1">
    <location>
        <begin position="1"/>
        <end position="18"/>
    </location>
</feature>
<keyword evidence="1" id="KW-0732">Signal</keyword>
<proteinExistence type="predicted"/>
<protein>
    <submittedName>
        <fullName evidence="2">Uncharacterized protein</fullName>
    </submittedName>
</protein>
<gene>
    <name evidence="2" type="ORF">NZ698_07275</name>
</gene>
<organism evidence="2 3">
    <name type="scientific">Chryseobacterium edaphi</name>
    <dbReference type="NCBI Taxonomy" id="2976532"/>
    <lineage>
        <taxon>Bacteria</taxon>
        <taxon>Pseudomonadati</taxon>
        <taxon>Bacteroidota</taxon>
        <taxon>Flavobacteriia</taxon>
        <taxon>Flavobacteriales</taxon>
        <taxon>Weeksellaceae</taxon>
        <taxon>Chryseobacterium group</taxon>
        <taxon>Chryseobacterium</taxon>
    </lineage>
</organism>
<evidence type="ECO:0000313" key="2">
    <source>
        <dbReference type="EMBL" id="MCU7616994.1"/>
    </source>
</evidence>
<reference evidence="3" key="1">
    <citation type="submission" date="2023-07" db="EMBL/GenBank/DDBJ databases">
        <title>Chryseobacterium sp. strain PBS4-4 Genome sequencing and assembly.</title>
        <authorList>
            <person name="Jung Y."/>
        </authorList>
    </citation>
    <scope>NUCLEOTIDE SEQUENCE [LARGE SCALE GENOMIC DNA]</scope>
    <source>
        <strain evidence="3">PBS4-4</strain>
    </source>
</reference>
<feature type="chain" id="PRO_5046035364" evidence="1">
    <location>
        <begin position="19"/>
        <end position="204"/>
    </location>
</feature>
<evidence type="ECO:0000313" key="3">
    <source>
        <dbReference type="Proteomes" id="UP001208649"/>
    </source>
</evidence>
<sequence length="204" mass="23205">MKNLVAAVLLLLSTLAFSQDYKSKFSKSVCECVNKLDATNKTKKEMSAQFGLCAFKNANPYKKELKRDFDIDLVADISNEKKMTDFGVQVGLLMLNDCPEVLIAMNKDSEETETVSDESSYLLLSGTVKKIEKENFVVFHIVGENNNLTKFYWVSNIESNLDLPKEYNSLLNKKVNISYYTTEIFDAKINDYRNLNVISSLKTE</sequence>
<name>A0ABT2W4V5_9FLAO</name>
<evidence type="ECO:0000256" key="1">
    <source>
        <dbReference type="SAM" id="SignalP"/>
    </source>
</evidence>
<comment type="caution">
    <text evidence="2">The sequence shown here is derived from an EMBL/GenBank/DDBJ whole genome shotgun (WGS) entry which is preliminary data.</text>
</comment>
<dbReference type="EMBL" id="JAOTEM010000001">
    <property type="protein sequence ID" value="MCU7616994.1"/>
    <property type="molecule type" value="Genomic_DNA"/>
</dbReference>
<dbReference type="Proteomes" id="UP001208649">
    <property type="component" value="Unassembled WGS sequence"/>
</dbReference>
<accession>A0ABT2W4V5</accession>